<keyword evidence="11" id="KW-1185">Reference proteome</keyword>
<comment type="cofactor">
    <cofactor evidence="2">
        <name>Mn(2+)</name>
        <dbReference type="ChEBI" id="CHEBI:29035"/>
    </cofactor>
</comment>
<dbReference type="InterPro" id="IPR036075">
    <property type="entry name" value="ARMT-1-like_metal-bd_sf"/>
</dbReference>
<dbReference type="GeneID" id="72008092"/>
<comment type="caution">
    <text evidence="10">The sequence shown here is derived from an EMBL/GenBank/DDBJ whole genome shotgun (WGS) entry which is preliminary data.</text>
</comment>
<dbReference type="InterPro" id="IPR039763">
    <property type="entry name" value="ARMT1"/>
</dbReference>
<evidence type="ECO:0000256" key="1">
    <source>
        <dbReference type="ARBA" id="ARBA00001326"/>
    </source>
</evidence>
<evidence type="ECO:0000259" key="9">
    <source>
        <dbReference type="Pfam" id="PF01937"/>
    </source>
</evidence>
<evidence type="ECO:0000313" key="11">
    <source>
        <dbReference type="Proteomes" id="UP000814176"/>
    </source>
</evidence>
<dbReference type="Gene3D" id="3.40.50.10880">
    <property type="entry name" value="Uncharacterised protein PF01937, DUF89, domain 3"/>
    <property type="match status" value="1"/>
</dbReference>
<organism evidence="10 11">
    <name type="scientific">Rhodofomes roseus</name>
    <dbReference type="NCBI Taxonomy" id="34475"/>
    <lineage>
        <taxon>Eukaryota</taxon>
        <taxon>Fungi</taxon>
        <taxon>Dikarya</taxon>
        <taxon>Basidiomycota</taxon>
        <taxon>Agaricomycotina</taxon>
        <taxon>Agaricomycetes</taxon>
        <taxon>Polyporales</taxon>
        <taxon>Rhodofomes</taxon>
    </lineage>
</organism>
<keyword evidence="5" id="KW-0479">Metal-binding</keyword>
<evidence type="ECO:0000256" key="3">
    <source>
        <dbReference type="ARBA" id="ARBA00001967"/>
    </source>
</evidence>
<accession>A0ABQ8KJ75</accession>
<protein>
    <recommendedName>
        <fullName evidence="9">Damage-control phosphatase ARMT1-like metal-binding domain-containing protein</fullName>
    </recommendedName>
</protein>
<dbReference type="PANTHER" id="PTHR12260:SF6">
    <property type="entry name" value="DAMAGE-CONTROL PHOSPHATASE ARMT1"/>
    <property type="match status" value="1"/>
</dbReference>
<evidence type="ECO:0000256" key="2">
    <source>
        <dbReference type="ARBA" id="ARBA00001936"/>
    </source>
</evidence>
<dbReference type="RefSeq" id="XP_047779863.1">
    <property type="nucleotide sequence ID" value="XM_047927360.1"/>
</dbReference>
<dbReference type="Proteomes" id="UP000814176">
    <property type="component" value="Unassembled WGS sequence"/>
</dbReference>
<dbReference type="Gene3D" id="1.20.930.60">
    <property type="match status" value="1"/>
</dbReference>
<reference evidence="10 11" key="1">
    <citation type="journal article" date="2021" name="Environ. Microbiol.">
        <title>Gene family expansions and transcriptome signatures uncover fungal adaptations to wood decay.</title>
        <authorList>
            <person name="Hage H."/>
            <person name="Miyauchi S."/>
            <person name="Viragh M."/>
            <person name="Drula E."/>
            <person name="Min B."/>
            <person name="Chaduli D."/>
            <person name="Navarro D."/>
            <person name="Favel A."/>
            <person name="Norest M."/>
            <person name="Lesage-Meessen L."/>
            <person name="Balint B."/>
            <person name="Merenyi Z."/>
            <person name="de Eugenio L."/>
            <person name="Morin E."/>
            <person name="Martinez A.T."/>
            <person name="Baldrian P."/>
            <person name="Stursova M."/>
            <person name="Martinez M.J."/>
            <person name="Novotny C."/>
            <person name="Magnuson J.K."/>
            <person name="Spatafora J.W."/>
            <person name="Maurice S."/>
            <person name="Pangilinan J."/>
            <person name="Andreopoulos W."/>
            <person name="LaButti K."/>
            <person name="Hundley H."/>
            <person name="Na H."/>
            <person name="Kuo A."/>
            <person name="Barry K."/>
            <person name="Lipzen A."/>
            <person name="Henrissat B."/>
            <person name="Riley R."/>
            <person name="Ahrendt S."/>
            <person name="Nagy L.G."/>
            <person name="Grigoriev I.V."/>
            <person name="Martin F."/>
            <person name="Rosso M.N."/>
        </authorList>
    </citation>
    <scope>NUCLEOTIDE SEQUENCE [LARGE SCALE GENOMIC DNA]</scope>
    <source>
        <strain evidence="10 11">CIRM-BRFM 1785</strain>
    </source>
</reference>
<evidence type="ECO:0000256" key="4">
    <source>
        <dbReference type="ARBA" id="ARBA00009519"/>
    </source>
</evidence>
<proteinExistence type="inferred from homology"/>
<keyword evidence="6" id="KW-0378">Hydrolase</keyword>
<comment type="catalytic activity">
    <reaction evidence="8">
        <text>beta-D-fructose 6-phosphate = dihydroxyacetone + D-glyceraldehyde 3-phosphate</text>
        <dbReference type="Rhea" id="RHEA:28002"/>
        <dbReference type="ChEBI" id="CHEBI:16016"/>
        <dbReference type="ChEBI" id="CHEBI:57634"/>
        <dbReference type="ChEBI" id="CHEBI:59776"/>
    </reaction>
</comment>
<sequence length="762" mass="85593">MPPELTDRIVDFLHDDHTALKSCGLACRSWLAAVRYHLYYAISLENIGLCRAFSSLLDRTPGLGQYVREMHLAMTEELQYSDILPSIVVHLGRVRRLVLSGDILVVDQATFQRFGPVQELALSLSSCRISDVADLFLAFPGISDLSIKNTRYLYGPFDHVPMLPVKRLEVQPALNPGLLPPSSPMLESLVLCIRRVQDLVTLSHILRTATGQLKQLDLQMHITVAEHQETTLFLDSLRRCPQSLTAMRLYTKSVQCLAGILDHVDPTYLQDVTIEVTVGSIFSYETVVKRWPIILTSIIDNIYRINHGLSVAQLGDSANDNATIVQEQIEEGKNLIEKIGKLKYEMGRDRPLEPVANDGESMVDLYNAELASLTEEGKGTWFTAPWLFAECYLYRLLRSYFSQTTYWASHDPFQAQKQETFRKSSQAIFQLATTMHQLEGEKEKLASDPQNLNVIFKEMIQMCLWGNATDLSLLTHMSHEDIEHLQSVGKDAQAARKEYILTDDQDKVWSHLMTLKDGRIDFVLDNAGFELFTDLVFADFLVTYTPFVSKVVFHPKLIPWFVSDVTPPDFKSTISSLLSPTFFPGSEPETQTSSLAASALAQNPTTVSTPKELPESRQHLKDMVTRWAGYLESGVFALSVSPDTPLGASNPKADFWTSPYPYWNMKDLAPGVFDTLKDSGLVIFKGDLNFRKLTGDVKWPADTPFETAVGPIRGAFPVLSLRTNKADVVVGVEKETAERLDQSGEKWRVNGKYALVLFLPRA</sequence>
<dbReference type="SUPFAM" id="SSF111321">
    <property type="entry name" value="AF1104-like"/>
    <property type="match status" value="1"/>
</dbReference>
<comment type="cofactor">
    <cofactor evidence="3">
        <name>Ni(2+)</name>
        <dbReference type="ChEBI" id="CHEBI:49786"/>
    </cofactor>
</comment>
<comment type="similarity">
    <text evidence="4">Belongs to the damage-control phosphatase family. Sugar phosphate phosphatase III subfamily.</text>
</comment>
<keyword evidence="7" id="KW-0464">Manganese</keyword>
<gene>
    <name evidence="10" type="ORF">C8Q71DRAFT_857007</name>
</gene>
<feature type="domain" description="Damage-control phosphatase ARMT1-like metal-binding" evidence="9">
    <location>
        <begin position="286"/>
        <end position="738"/>
    </location>
</feature>
<evidence type="ECO:0000256" key="8">
    <source>
        <dbReference type="ARBA" id="ARBA00048809"/>
    </source>
</evidence>
<dbReference type="Pfam" id="PF01937">
    <property type="entry name" value="ARMT1-like_dom"/>
    <property type="match status" value="1"/>
</dbReference>
<comment type="catalytic activity">
    <reaction evidence="1">
        <text>beta-D-fructose 1-phosphate + H2O = D-fructose + phosphate</text>
        <dbReference type="Rhea" id="RHEA:35603"/>
        <dbReference type="ChEBI" id="CHEBI:15377"/>
        <dbReference type="ChEBI" id="CHEBI:37721"/>
        <dbReference type="ChEBI" id="CHEBI:43474"/>
        <dbReference type="ChEBI" id="CHEBI:138881"/>
    </reaction>
</comment>
<evidence type="ECO:0000256" key="6">
    <source>
        <dbReference type="ARBA" id="ARBA00022801"/>
    </source>
</evidence>
<dbReference type="PANTHER" id="PTHR12260">
    <property type="entry name" value="DAMAGE-CONTROL PHOSPHATASE ARMT1"/>
    <property type="match status" value="1"/>
</dbReference>
<evidence type="ECO:0000313" key="10">
    <source>
        <dbReference type="EMBL" id="KAH9837825.1"/>
    </source>
</evidence>
<name>A0ABQ8KJ75_9APHY</name>
<dbReference type="EMBL" id="JADCUA010000008">
    <property type="protein sequence ID" value="KAH9837825.1"/>
    <property type="molecule type" value="Genomic_DNA"/>
</dbReference>
<evidence type="ECO:0000256" key="7">
    <source>
        <dbReference type="ARBA" id="ARBA00023211"/>
    </source>
</evidence>
<dbReference type="InterPro" id="IPR002791">
    <property type="entry name" value="ARMT1-like_metal-bd"/>
</dbReference>
<evidence type="ECO:0000256" key="5">
    <source>
        <dbReference type="ARBA" id="ARBA00022723"/>
    </source>
</evidence>